<comment type="caution">
    <text evidence="3">The sequence shown here is derived from an EMBL/GenBank/DDBJ whole genome shotgun (WGS) entry which is preliminary data.</text>
</comment>
<accession>A0A417YB77</accession>
<dbReference type="GO" id="GO:0016853">
    <property type="term" value="F:isomerase activity"/>
    <property type="evidence" value="ECO:0007669"/>
    <property type="project" value="UniProtKB-KW"/>
</dbReference>
<dbReference type="InterPro" id="IPR007400">
    <property type="entry name" value="PrpF-like"/>
</dbReference>
<dbReference type="EMBL" id="QWEH01000020">
    <property type="protein sequence ID" value="RHW29767.1"/>
    <property type="molecule type" value="Genomic_DNA"/>
</dbReference>
<evidence type="ECO:0000313" key="4">
    <source>
        <dbReference type="Proteomes" id="UP000285456"/>
    </source>
</evidence>
<name>A0A417YB77_9BACI</name>
<evidence type="ECO:0000256" key="1">
    <source>
        <dbReference type="ARBA" id="ARBA00007673"/>
    </source>
</evidence>
<keyword evidence="4" id="KW-1185">Reference proteome</keyword>
<keyword evidence="2 3" id="KW-0413">Isomerase</keyword>
<protein>
    <submittedName>
        <fullName evidence="3">3-methylitaconate isomerase</fullName>
    </submittedName>
</protein>
<reference evidence="3 4" key="1">
    <citation type="journal article" date="2007" name="Int. J. Syst. Evol. Microbiol.">
        <title>Oceanobacillus profundus sp. nov., isolated from a deep-sea sediment core.</title>
        <authorList>
            <person name="Kim Y.G."/>
            <person name="Choi D.H."/>
            <person name="Hyun S."/>
            <person name="Cho B.C."/>
        </authorList>
    </citation>
    <scope>NUCLEOTIDE SEQUENCE [LARGE SCALE GENOMIC DNA]</scope>
    <source>
        <strain evidence="3 4">DSM 18246</strain>
    </source>
</reference>
<evidence type="ECO:0000313" key="3">
    <source>
        <dbReference type="EMBL" id="RHW29767.1"/>
    </source>
</evidence>
<evidence type="ECO:0000256" key="2">
    <source>
        <dbReference type="ARBA" id="ARBA00023235"/>
    </source>
</evidence>
<gene>
    <name evidence="3" type="ORF">D1B32_20675</name>
</gene>
<dbReference type="Proteomes" id="UP000285456">
    <property type="component" value="Unassembled WGS sequence"/>
</dbReference>
<dbReference type="PANTHER" id="PTHR43709">
    <property type="entry name" value="ACONITATE ISOMERASE-RELATED"/>
    <property type="match status" value="1"/>
</dbReference>
<dbReference type="PANTHER" id="PTHR43709:SF2">
    <property type="entry name" value="DUF453 DOMAIN PROTEIN (AFU_ORTHOLOGUE AFUA_6G00360)"/>
    <property type="match status" value="1"/>
</dbReference>
<dbReference type="Gene3D" id="3.10.310.10">
    <property type="entry name" value="Diaminopimelate Epimerase, Chain A, domain 1"/>
    <property type="match status" value="2"/>
</dbReference>
<comment type="similarity">
    <text evidence="1">Belongs to the PrpF family.</text>
</comment>
<dbReference type="OrthoDB" id="9779763at2"/>
<dbReference type="SUPFAM" id="SSF54506">
    <property type="entry name" value="Diaminopimelate epimerase-like"/>
    <property type="match status" value="2"/>
</dbReference>
<dbReference type="RefSeq" id="WP_095313248.1">
    <property type="nucleotide sequence ID" value="NZ_JAMAWL010000002.1"/>
</dbReference>
<proteinExistence type="inferred from homology"/>
<sequence>MRDYEKIRSAIIRGGTSKGVFILKNDLPSNPMTRDKVILSIYGGTDERQIDGLGGADSLTSKLAIVSVSPRPDADIDYTFGQVGVGTGKVDYNSNCGNILSGVGPFAIDEGLVAAQEPYTTVRIFNTNTNGIIEAKVPVESGKARSTGDYTIDGVPGVGAKIMLNFLNASGAKTGELFPTGKRKEILLTEAGEVEVSVVDVTAPVVFVHANQLGLTGTEQPTDLTKEHLSMLEKIRSTAAEKLGFVSDAHDATKETPSSPKVIMVSPSQTYSTVHGEFVKREHIHLTARAMSMQKMHKTFPVTGGLCTAAAAKLTGTIVYECCHNPDADEIIIGHPSGSMDFLITFIDNGQYIQFEKTAVARTSRRLMEGYAYVPKELFWNETESIRK</sequence>
<organism evidence="3 4">
    <name type="scientific">Oceanobacillus profundus</name>
    <dbReference type="NCBI Taxonomy" id="372463"/>
    <lineage>
        <taxon>Bacteria</taxon>
        <taxon>Bacillati</taxon>
        <taxon>Bacillota</taxon>
        <taxon>Bacilli</taxon>
        <taxon>Bacillales</taxon>
        <taxon>Bacillaceae</taxon>
        <taxon>Oceanobacillus</taxon>
    </lineage>
</organism>
<dbReference type="AlphaFoldDB" id="A0A417YB77"/>
<dbReference type="Pfam" id="PF04303">
    <property type="entry name" value="PrpF"/>
    <property type="match status" value="1"/>
</dbReference>